<dbReference type="EMBL" id="FCOX02000114">
    <property type="protein sequence ID" value="SAL06410.1"/>
    <property type="molecule type" value="Genomic_DNA"/>
</dbReference>
<dbReference type="Gene3D" id="3.40.50.2300">
    <property type="match status" value="1"/>
</dbReference>
<name>A0A158EI92_9BURK</name>
<dbReference type="GO" id="GO:0000160">
    <property type="term" value="P:phosphorelay signal transduction system"/>
    <property type="evidence" value="ECO:0007669"/>
    <property type="project" value="InterPro"/>
</dbReference>
<organism evidence="3 4">
    <name type="scientific">Caballeronia calidae</name>
    <dbReference type="NCBI Taxonomy" id="1777139"/>
    <lineage>
        <taxon>Bacteria</taxon>
        <taxon>Pseudomonadati</taxon>
        <taxon>Pseudomonadota</taxon>
        <taxon>Betaproteobacteria</taxon>
        <taxon>Burkholderiales</taxon>
        <taxon>Burkholderiaceae</taxon>
        <taxon>Caballeronia</taxon>
    </lineage>
</organism>
<dbReference type="InterPro" id="IPR001789">
    <property type="entry name" value="Sig_transdc_resp-reg_receiver"/>
</dbReference>
<sequence>MYCVRRQTAAKGNLFIRVDPKMVENVQILVVDNAPTFRQRVAEAMRDSCLPLVVVVRQAASEKELYDVCADDGVAVDLLVIEWESASADTAFGAIKKRLPQVPIVVSSQSNSLAVPQQAFAAGAAGFIRRDSPPALIRSVIDVILCAEGFAVPDHFRPT</sequence>
<dbReference type="Proteomes" id="UP000071859">
    <property type="component" value="Unassembled WGS sequence"/>
</dbReference>
<evidence type="ECO:0000313" key="3">
    <source>
        <dbReference type="EMBL" id="SAL06410.1"/>
    </source>
</evidence>
<comment type="caution">
    <text evidence="3">The sequence shown here is derived from an EMBL/GenBank/DDBJ whole genome shotgun (WGS) entry which is preliminary data.</text>
</comment>
<evidence type="ECO:0000256" key="1">
    <source>
        <dbReference type="PROSITE-ProRule" id="PRU00169"/>
    </source>
</evidence>
<proteinExistence type="predicted"/>
<gene>
    <name evidence="3" type="ORF">AWB78_08055</name>
</gene>
<evidence type="ECO:0000313" key="4">
    <source>
        <dbReference type="Proteomes" id="UP000071859"/>
    </source>
</evidence>
<accession>A0A158EI92</accession>
<reference evidence="3" key="1">
    <citation type="submission" date="2016-01" db="EMBL/GenBank/DDBJ databases">
        <authorList>
            <person name="Peeters C."/>
        </authorList>
    </citation>
    <scope>NUCLEOTIDE SEQUENCE</scope>
    <source>
        <strain evidence="3">LMG 29321</strain>
    </source>
</reference>
<comment type="caution">
    <text evidence="1">Lacks conserved residue(s) required for the propagation of feature annotation.</text>
</comment>
<protein>
    <submittedName>
        <fullName evidence="3">Two component LuxR family transcriptional regulator</fullName>
    </submittedName>
</protein>
<dbReference type="InterPro" id="IPR011006">
    <property type="entry name" value="CheY-like_superfamily"/>
</dbReference>
<evidence type="ECO:0000259" key="2">
    <source>
        <dbReference type="PROSITE" id="PS50110"/>
    </source>
</evidence>
<dbReference type="PROSITE" id="PS50110">
    <property type="entry name" value="RESPONSE_REGULATORY"/>
    <property type="match status" value="1"/>
</dbReference>
<keyword evidence="4" id="KW-1185">Reference proteome</keyword>
<dbReference type="AlphaFoldDB" id="A0A158EI92"/>
<feature type="domain" description="Response regulatory" evidence="2">
    <location>
        <begin position="27"/>
        <end position="145"/>
    </location>
</feature>
<dbReference type="SUPFAM" id="SSF52172">
    <property type="entry name" value="CheY-like"/>
    <property type="match status" value="1"/>
</dbReference>